<accession>A0A443SUK7</accession>
<proteinExistence type="predicted"/>
<dbReference type="PROSITE" id="PS00233">
    <property type="entry name" value="CHIT_BIND_RR_1"/>
    <property type="match status" value="1"/>
</dbReference>
<dbReference type="GO" id="GO:0042302">
    <property type="term" value="F:structural constituent of cuticle"/>
    <property type="evidence" value="ECO:0007669"/>
    <property type="project" value="UniProtKB-UniRule"/>
</dbReference>
<dbReference type="PROSITE" id="PS51155">
    <property type="entry name" value="CHIT_BIND_RR_2"/>
    <property type="match status" value="1"/>
</dbReference>
<protein>
    <submittedName>
        <fullName evidence="3">Cuticle protein 16.8-like protein</fullName>
    </submittedName>
</protein>
<dbReference type="Proteomes" id="UP000288716">
    <property type="component" value="Unassembled WGS sequence"/>
</dbReference>
<evidence type="ECO:0000313" key="4">
    <source>
        <dbReference type="Proteomes" id="UP000288716"/>
    </source>
</evidence>
<gene>
    <name evidence="3" type="ORF">B4U80_04268</name>
</gene>
<keyword evidence="4" id="KW-1185">Reference proteome</keyword>
<evidence type="ECO:0000313" key="3">
    <source>
        <dbReference type="EMBL" id="RWS31198.1"/>
    </source>
</evidence>
<evidence type="ECO:0000256" key="2">
    <source>
        <dbReference type="PROSITE-ProRule" id="PRU00497"/>
    </source>
</evidence>
<dbReference type="STRING" id="299467.A0A443SUK7"/>
<dbReference type="OrthoDB" id="7789829at2759"/>
<evidence type="ECO:0000256" key="1">
    <source>
        <dbReference type="ARBA" id="ARBA00022460"/>
    </source>
</evidence>
<name>A0A443SUK7_9ACAR</name>
<dbReference type="Pfam" id="PF00379">
    <property type="entry name" value="Chitin_bind_4"/>
    <property type="match status" value="1"/>
</dbReference>
<dbReference type="VEuPathDB" id="VectorBase:LDEU000842"/>
<dbReference type="AlphaFoldDB" id="A0A443SUK7"/>
<reference evidence="3 4" key="1">
    <citation type="journal article" date="2018" name="Gigascience">
        <title>Genomes of trombidid mites reveal novel predicted allergens and laterally-transferred genes associated with secondary metabolism.</title>
        <authorList>
            <person name="Dong X."/>
            <person name="Chaisiri K."/>
            <person name="Xia D."/>
            <person name="Armstrong S.D."/>
            <person name="Fang Y."/>
            <person name="Donnelly M.J."/>
            <person name="Kadowaki T."/>
            <person name="McGarry J.W."/>
            <person name="Darby A.C."/>
            <person name="Makepeace B.L."/>
        </authorList>
    </citation>
    <scope>NUCLEOTIDE SEQUENCE [LARGE SCALE GENOMIC DNA]</scope>
    <source>
        <strain evidence="3">UoL-UT</strain>
    </source>
</reference>
<keyword evidence="1 2" id="KW-0193">Cuticle</keyword>
<sequence>MKCDNVSNRTNREQGNYRFAYFFKLKGATLRREEKSDNGGRVSGYYSIRGDNGTYRRVEYTADSTGFKAKVVTNEPNGSNGTFPSNIRKRGKSGKQLFAALQSSGRTVNNAPRIENTAKHINLTENATLINRTSSGSAIAISIVASDRNVNETRSDAENCSESIFEFTSTSNVTTASILMENGSHSQSTPATPVIRGNITLNNETERLTSESPNMKNNAETTSIFLSTFLSLINSTANSTSESNTTPVSINATSNLMIANGTQSSPWTQINAPIDPTIQGGYRYRYEFHIRHAKLIKH</sequence>
<dbReference type="InterPro" id="IPR000618">
    <property type="entry name" value="Insect_cuticle"/>
</dbReference>
<organism evidence="3 4">
    <name type="scientific">Leptotrombidium deliense</name>
    <dbReference type="NCBI Taxonomy" id="299467"/>
    <lineage>
        <taxon>Eukaryota</taxon>
        <taxon>Metazoa</taxon>
        <taxon>Ecdysozoa</taxon>
        <taxon>Arthropoda</taxon>
        <taxon>Chelicerata</taxon>
        <taxon>Arachnida</taxon>
        <taxon>Acari</taxon>
        <taxon>Acariformes</taxon>
        <taxon>Trombidiformes</taxon>
        <taxon>Prostigmata</taxon>
        <taxon>Anystina</taxon>
        <taxon>Parasitengona</taxon>
        <taxon>Trombiculoidea</taxon>
        <taxon>Trombiculidae</taxon>
        <taxon>Leptotrombidium</taxon>
    </lineage>
</organism>
<comment type="caution">
    <text evidence="3">The sequence shown here is derived from an EMBL/GenBank/DDBJ whole genome shotgun (WGS) entry which is preliminary data.</text>
</comment>
<dbReference type="EMBL" id="NCKV01000242">
    <property type="protein sequence ID" value="RWS31198.1"/>
    <property type="molecule type" value="Genomic_DNA"/>
</dbReference>
<dbReference type="InterPro" id="IPR031311">
    <property type="entry name" value="CHIT_BIND_RR_consensus"/>
</dbReference>